<evidence type="ECO:0008006" key="5">
    <source>
        <dbReference type="Google" id="ProtNLM"/>
    </source>
</evidence>
<proteinExistence type="predicted"/>
<dbReference type="EMBL" id="FOZN01000002">
    <property type="protein sequence ID" value="SFS07255.1"/>
    <property type="molecule type" value="Genomic_DNA"/>
</dbReference>
<evidence type="ECO:0000259" key="1">
    <source>
        <dbReference type="Pfam" id="PF01370"/>
    </source>
</evidence>
<dbReference type="Proteomes" id="UP000198506">
    <property type="component" value="Unassembled WGS sequence"/>
</dbReference>
<dbReference type="SUPFAM" id="SSF51735">
    <property type="entry name" value="NAD(P)-binding Rossmann-fold domains"/>
    <property type="match status" value="1"/>
</dbReference>
<dbReference type="Pfam" id="PF08338">
    <property type="entry name" value="DUF1731"/>
    <property type="match status" value="1"/>
</dbReference>
<organism evidence="3 4">
    <name type="scientific">Agrococcus baldri</name>
    <dbReference type="NCBI Taxonomy" id="153730"/>
    <lineage>
        <taxon>Bacteria</taxon>
        <taxon>Bacillati</taxon>
        <taxon>Actinomycetota</taxon>
        <taxon>Actinomycetes</taxon>
        <taxon>Micrococcales</taxon>
        <taxon>Microbacteriaceae</taxon>
        <taxon>Agrococcus</taxon>
    </lineage>
</organism>
<dbReference type="Pfam" id="PF01370">
    <property type="entry name" value="Epimerase"/>
    <property type="match status" value="1"/>
</dbReference>
<dbReference type="PANTHER" id="PTHR11092">
    <property type="entry name" value="SUGAR NUCLEOTIDE EPIMERASE RELATED"/>
    <property type="match status" value="1"/>
</dbReference>
<feature type="domain" description="DUF1731" evidence="2">
    <location>
        <begin position="275"/>
        <end position="324"/>
    </location>
</feature>
<accession>A0AA94HLH7</accession>
<gene>
    <name evidence="3" type="ORF">SAMN04487783_0934</name>
</gene>
<dbReference type="PANTHER" id="PTHR11092:SF0">
    <property type="entry name" value="EPIMERASE FAMILY PROTEIN SDR39U1"/>
    <property type="match status" value="1"/>
</dbReference>
<evidence type="ECO:0000259" key="2">
    <source>
        <dbReference type="Pfam" id="PF08338"/>
    </source>
</evidence>
<evidence type="ECO:0000313" key="3">
    <source>
        <dbReference type="EMBL" id="SFS07255.1"/>
    </source>
</evidence>
<dbReference type="InterPro" id="IPR036291">
    <property type="entry name" value="NAD(P)-bd_dom_sf"/>
</dbReference>
<sequence length="332" mass="36359">MTDVVIAGASGFIGSHLSAAFRQEGRSVRTIGRGRAADAVWGDADGLTRVLDGAALLINLAGKPVHARYDDASRNEILRSRVETTRELGEAVARSAAPPALWLNQSTATAYSHSTTHAHTEDDPTGQQGFSEDVARAWEREFELADAPATRRAAMRTTIALGHDSEATRLLFRLARLGLGGPQIDGWWFAHDRYRSLAADRGSEEARAPSRGRGTRGRQRFSWIHIDDVVGAVRHIEATPSITGPVNFAAPEASTNAELMRLLRQTVGMPIGIPAPRFVLEPATWLLRTESELLLKSRWVSPGKLLASGYVFQQPRLDWSLRDIWARMRAGA</sequence>
<dbReference type="AlphaFoldDB" id="A0AA94HLH7"/>
<name>A0AA94HLH7_9MICO</name>
<reference evidence="3 4" key="1">
    <citation type="submission" date="2016-10" db="EMBL/GenBank/DDBJ databases">
        <authorList>
            <person name="Varghese N."/>
            <person name="Submissions S."/>
        </authorList>
    </citation>
    <scope>NUCLEOTIDE SEQUENCE [LARGE SCALE GENOMIC DNA]</scope>
    <source>
        <strain evidence="3 4">IAM 15147</strain>
    </source>
</reference>
<dbReference type="InterPro" id="IPR013549">
    <property type="entry name" value="DUF1731"/>
</dbReference>
<dbReference type="Gene3D" id="3.40.50.720">
    <property type="entry name" value="NAD(P)-binding Rossmann-like Domain"/>
    <property type="match status" value="1"/>
</dbReference>
<keyword evidence="4" id="KW-1185">Reference proteome</keyword>
<evidence type="ECO:0000313" key="4">
    <source>
        <dbReference type="Proteomes" id="UP000198506"/>
    </source>
</evidence>
<dbReference type="RefSeq" id="WP_092916428.1">
    <property type="nucleotide sequence ID" value="NZ_FOZN01000002.1"/>
</dbReference>
<protein>
    <recommendedName>
        <fullName evidence="5">NAD-dependent epimerase</fullName>
    </recommendedName>
</protein>
<feature type="domain" description="NAD-dependent epimerase/dehydratase" evidence="1">
    <location>
        <begin position="4"/>
        <end position="124"/>
    </location>
</feature>
<dbReference type="InterPro" id="IPR001509">
    <property type="entry name" value="Epimerase_deHydtase"/>
</dbReference>
<comment type="caution">
    <text evidence="3">The sequence shown here is derived from an EMBL/GenBank/DDBJ whole genome shotgun (WGS) entry which is preliminary data.</text>
</comment>